<proteinExistence type="predicted"/>
<dbReference type="AlphaFoldDB" id="A0AAN6M6R0"/>
<accession>A0AAN6M6R0</accession>
<comment type="caution">
    <text evidence="1">The sequence shown here is derived from an EMBL/GenBank/DDBJ whole genome shotgun (WGS) entry which is preliminary data.</text>
</comment>
<keyword evidence="2" id="KW-1185">Reference proteome</keyword>
<gene>
    <name evidence="1" type="ORF">GRF29_19g2854945</name>
</gene>
<organism evidence="1 2">
    <name type="scientific">Pseudopithomyces chartarum</name>
    <dbReference type="NCBI Taxonomy" id="1892770"/>
    <lineage>
        <taxon>Eukaryota</taxon>
        <taxon>Fungi</taxon>
        <taxon>Dikarya</taxon>
        <taxon>Ascomycota</taxon>
        <taxon>Pezizomycotina</taxon>
        <taxon>Dothideomycetes</taxon>
        <taxon>Pleosporomycetidae</taxon>
        <taxon>Pleosporales</taxon>
        <taxon>Massarineae</taxon>
        <taxon>Didymosphaeriaceae</taxon>
        <taxon>Pseudopithomyces</taxon>
    </lineage>
</organism>
<reference evidence="1 2" key="1">
    <citation type="submission" date="2021-02" db="EMBL/GenBank/DDBJ databases">
        <title>Genome assembly of Pseudopithomyces chartarum.</title>
        <authorList>
            <person name="Jauregui R."/>
            <person name="Singh J."/>
            <person name="Voisey C."/>
        </authorList>
    </citation>
    <scope>NUCLEOTIDE SEQUENCE [LARGE SCALE GENOMIC DNA]</scope>
    <source>
        <strain evidence="1 2">AGR01</strain>
    </source>
</reference>
<protein>
    <submittedName>
        <fullName evidence="1">Uncharacterized protein</fullName>
    </submittedName>
</protein>
<evidence type="ECO:0000313" key="2">
    <source>
        <dbReference type="Proteomes" id="UP001280581"/>
    </source>
</evidence>
<sequence>MPSGQGVDGGNGGSAGTGATGGAHNRYPCRYAGTPGHASSYSCFVAGGVCETCKVSGPP</sequence>
<evidence type="ECO:0000313" key="1">
    <source>
        <dbReference type="EMBL" id="KAK3215312.1"/>
    </source>
</evidence>
<name>A0AAN6M6R0_9PLEO</name>
<dbReference type="EMBL" id="WVTA01000003">
    <property type="protein sequence ID" value="KAK3215312.1"/>
    <property type="molecule type" value="Genomic_DNA"/>
</dbReference>
<dbReference type="Proteomes" id="UP001280581">
    <property type="component" value="Unassembled WGS sequence"/>
</dbReference>